<name>A0A382WLV6_9ZZZZ</name>
<dbReference type="InterPro" id="IPR036052">
    <property type="entry name" value="TrpB-like_PALP_sf"/>
</dbReference>
<protein>
    <recommendedName>
        <fullName evidence="3">Tryptophan synthase beta chain-like PALP domain-containing protein</fullName>
    </recommendedName>
</protein>
<dbReference type="Pfam" id="PF00291">
    <property type="entry name" value="PALP"/>
    <property type="match status" value="1"/>
</dbReference>
<dbReference type="EMBL" id="UINC01160569">
    <property type="protein sequence ID" value="SVD59295.1"/>
    <property type="molecule type" value="Genomic_DNA"/>
</dbReference>
<comment type="cofactor">
    <cofactor evidence="1">
        <name>pyridoxal 5'-phosphate</name>
        <dbReference type="ChEBI" id="CHEBI:597326"/>
    </cofactor>
</comment>
<evidence type="ECO:0000256" key="1">
    <source>
        <dbReference type="ARBA" id="ARBA00001933"/>
    </source>
</evidence>
<feature type="non-terminal residue" evidence="4">
    <location>
        <position position="179"/>
    </location>
</feature>
<dbReference type="AlphaFoldDB" id="A0A382WLV6"/>
<dbReference type="PROSITE" id="PS00165">
    <property type="entry name" value="DEHYDRATASE_SER_THR"/>
    <property type="match status" value="1"/>
</dbReference>
<proteinExistence type="predicted"/>
<dbReference type="PANTHER" id="PTHR10314">
    <property type="entry name" value="CYSTATHIONINE BETA-SYNTHASE"/>
    <property type="match status" value="1"/>
</dbReference>
<feature type="domain" description="Tryptophan synthase beta chain-like PALP" evidence="3">
    <location>
        <begin position="67"/>
        <end position="176"/>
    </location>
</feature>
<sequence length="179" mass="19078">MPGTSTCTSCDAHYPADDNLLRCSACDAPLLHEPDGKRIFPVDEIATRPAEMWRYREALPPFHAPVRLGESVTPLVPFQVAEIDVLAKCEYCLPTGSYKDRGAAVLTSFLAELGVQEAVEDSSGNAGAALAGYCASAGIALRVFCPESASIEKLTQIRLYGATLERVPGPRAAATEALH</sequence>
<dbReference type="InterPro" id="IPR050214">
    <property type="entry name" value="Cys_Synth/Cystath_Beta-Synth"/>
</dbReference>
<dbReference type="GO" id="GO:0030170">
    <property type="term" value="F:pyridoxal phosphate binding"/>
    <property type="evidence" value="ECO:0007669"/>
    <property type="project" value="InterPro"/>
</dbReference>
<evidence type="ECO:0000259" key="3">
    <source>
        <dbReference type="Pfam" id="PF00291"/>
    </source>
</evidence>
<dbReference type="InterPro" id="IPR001926">
    <property type="entry name" value="TrpB-like_PALP"/>
</dbReference>
<keyword evidence="2" id="KW-0663">Pyridoxal phosphate</keyword>
<evidence type="ECO:0000256" key="2">
    <source>
        <dbReference type="ARBA" id="ARBA00022898"/>
    </source>
</evidence>
<reference evidence="4" key="1">
    <citation type="submission" date="2018-05" db="EMBL/GenBank/DDBJ databases">
        <authorList>
            <person name="Lanie J.A."/>
            <person name="Ng W.-L."/>
            <person name="Kazmierczak K.M."/>
            <person name="Andrzejewski T.M."/>
            <person name="Davidsen T.M."/>
            <person name="Wayne K.J."/>
            <person name="Tettelin H."/>
            <person name="Glass J.I."/>
            <person name="Rusch D."/>
            <person name="Podicherti R."/>
            <person name="Tsui H.-C.T."/>
            <person name="Winkler M.E."/>
        </authorList>
    </citation>
    <scope>NUCLEOTIDE SEQUENCE</scope>
</reference>
<dbReference type="Gene3D" id="3.40.50.1100">
    <property type="match status" value="2"/>
</dbReference>
<gene>
    <name evidence="4" type="ORF">METZ01_LOCUS412149</name>
</gene>
<dbReference type="GO" id="GO:0003824">
    <property type="term" value="F:catalytic activity"/>
    <property type="evidence" value="ECO:0007669"/>
    <property type="project" value="UniProtKB-ARBA"/>
</dbReference>
<evidence type="ECO:0000313" key="4">
    <source>
        <dbReference type="EMBL" id="SVD59295.1"/>
    </source>
</evidence>
<accession>A0A382WLV6</accession>
<dbReference type="GO" id="GO:0006520">
    <property type="term" value="P:amino acid metabolic process"/>
    <property type="evidence" value="ECO:0007669"/>
    <property type="project" value="InterPro"/>
</dbReference>
<dbReference type="InterPro" id="IPR000634">
    <property type="entry name" value="Ser/Thr_deHydtase_PyrdxlP-BS"/>
</dbReference>
<dbReference type="SUPFAM" id="SSF53686">
    <property type="entry name" value="Tryptophan synthase beta subunit-like PLP-dependent enzymes"/>
    <property type="match status" value="1"/>
</dbReference>
<organism evidence="4">
    <name type="scientific">marine metagenome</name>
    <dbReference type="NCBI Taxonomy" id="408172"/>
    <lineage>
        <taxon>unclassified sequences</taxon>
        <taxon>metagenomes</taxon>
        <taxon>ecological metagenomes</taxon>
    </lineage>
</organism>